<dbReference type="KEGG" id="bcai:K788_00005845"/>
<dbReference type="AlphaFoldDB" id="A0A0P0RGV4"/>
<evidence type="ECO:0000313" key="2">
    <source>
        <dbReference type="Proteomes" id="UP000019146"/>
    </source>
</evidence>
<organism evidence="1 2">
    <name type="scientific">Paraburkholderia caribensis MBA4</name>
    <dbReference type="NCBI Taxonomy" id="1323664"/>
    <lineage>
        <taxon>Bacteria</taxon>
        <taxon>Pseudomonadati</taxon>
        <taxon>Pseudomonadota</taxon>
        <taxon>Betaproteobacteria</taxon>
        <taxon>Burkholderiales</taxon>
        <taxon>Burkholderiaceae</taxon>
        <taxon>Paraburkholderia</taxon>
    </lineage>
</organism>
<sequence length="58" mass="5915">MAELAAPARNAKIELAADSTNAIARKPPALAAPAIPASARPSRRLAASVRAAEVKPRS</sequence>
<name>A0A0P0RGV4_9BURK</name>
<reference evidence="1 2" key="1">
    <citation type="journal article" date="2014" name="Genome Announc.">
        <title>Draft Genome Sequence of the Haloacid-Degrading Burkholderia caribensis Strain MBA4.</title>
        <authorList>
            <person name="Pan Y."/>
            <person name="Kong K.F."/>
            <person name="Tsang J.S."/>
        </authorList>
    </citation>
    <scope>NUCLEOTIDE SEQUENCE [LARGE SCALE GENOMIC DNA]</scope>
    <source>
        <strain evidence="1 2">MBA4</strain>
    </source>
</reference>
<protein>
    <submittedName>
        <fullName evidence="1">Uncharacterized protein</fullName>
    </submittedName>
</protein>
<proteinExistence type="predicted"/>
<dbReference type="Proteomes" id="UP000019146">
    <property type="component" value="Chromosome 2"/>
</dbReference>
<gene>
    <name evidence="1" type="ORF">K788_00005845</name>
</gene>
<accession>A0A0P0RGV4</accession>
<dbReference type="EMBL" id="CP012747">
    <property type="protein sequence ID" value="ALL67791.1"/>
    <property type="molecule type" value="Genomic_DNA"/>
</dbReference>
<evidence type="ECO:0000313" key="1">
    <source>
        <dbReference type="EMBL" id="ALL67791.1"/>
    </source>
</evidence>